<dbReference type="Proteomes" id="UP000022447">
    <property type="component" value="Unassembled WGS sequence"/>
</dbReference>
<dbReference type="AlphaFoldDB" id="X7EBR0"/>
<evidence type="ECO:0000256" key="1">
    <source>
        <dbReference type="SAM" id="MobiDB-lite"/>
    </source>
</evidence>
<comment type="caution">
    <text evidence="2">The sequence shown here is derived from an EMBL/GenBank/DDBJ whole genome shotgun (WGS) entry which is preliminary data.</text>
</comment>
<organism evidence="2 3">
    <name type="scientific">Roseivivax halodurans JCM 10272</name>
    <dbReference type="NCBI Taxonomy" id="1449350"/>
    <lineage>
        <taxon>Bacteria</taxon>
        <taxon>Pseudomonadati</taxon>
        <taxon>Pseudomonadota</taxon>
        <taxon>Alphaproteobacteria</taxon>
        <taxon>Rhodobacterales</taxon>
        <taxon>Roseobacteraceae</taxon>
        <taxon>Roseivivax</taxon>
    </lineage>
</organism>
<feature type="region of interest" description="Disordered" evidence="1">
    <location>
        <begin position="48"/>
        <end position="80"/>
    </location>
</feature>
<evidence type="ECO:0000313" key="2">
    <source>
        <dbReference type="EMBL" id="ETX13295.1"/>
    </source>
</evidence>
<name>X7EBR0_9RHOB</name>
<sequence>MVLKNSLSRQSLALDQNFVLVKDEIHPLRRHFRGVDAVTASQNGLLRSHLGKSMPSGGGYSIKARRLPRKHDISRMTDDD</sequence>
<dbReference type="EMBL" id="JALZ01000030">
    <property type="protein sequence ID" value="ETX13295.1"/>
    <property type="molecule type" value="Genomic_DNA"/>
</dbReference>
<protein>
    <submittedName>
        <fullName evidence="2">Uncharacterized protein</fullName>
    </submittedName>
</protein>
<feature type="compositionally biased region" description="Basic and acidic residues" evidence="1">
    <location>
        <begin position="70"/>
        <end position="80"/>
    </location>
</feature>
<keyword evidence="3" id="KW-1185">Reference proteome</keyword>
<reference evidence="2 3" key="1">
    <citation type="submission" date="2014-01" db="EMBL/GenBank/DDBJ databases">
        <title>Roseivivax halodurans JCM 10272 Genome Sequencing.</title>
        <authorList>
            <person name="Lai Q."/>
            <person name="Li G."/>
            <person name="Shao Z."/>
        </authorList>
    </citation>
    <scope>NUCLEOTIDE SEQUENCE [LARGE SCALE GENOMIC DNA]</scope>
    <source>
        <strain evidence="2 3">JCM 10272</strain>
    </source>
</reference>
<gene>
    <name evidence="2" type="ORF">OCH239_12365</name>
</gene>
<evidence type="ECO:0000313" key="3">
    <source>
        <dbReference type="Proteomes" id="UP000022447"/>
    </source>
</evidence>
<proteinExistence type="predicted"/>
<accession>X7EBR0</accession>